<keyword evidence="5 12" id="KW-0812">Transmembrane</keyword>
<keyword evidence="7 12" id="KW-1133">Transmembrane helix</keyword>
<evidence type="ECO:0000256" key="1">
    <source>
        <dbReference type="ARBA" id="ARBA00004651"/>
    </source>
</evidence>
<proteinExistence type="predicted"/>
<protein>
    <recommendedName>
        <fullName evidence="14">Phosphatidate cytidylyltransferase</fullName>
    </recommendedName>
</protein>
<keyword evidence="6" id="KW-0548">Nucleotidyltransferase</keyword>
<evidence type="ECO:0008006" key="14">
    <source>
        <dbReference type="Google" id="ProtNLM"/>
    </source>
</evidence>
<comment type="subcellular location">
    <subcellularLocation>
        <location evidence="1">Cell membrane</location>
        <topology evidence="1">Multi-pass membrane protein</topology>
    </subcellularLocation>
</comment>
<keyword evidence="11" id="KW-1208">Phospholipid metabolism</keyword>
<evidence type="ECO:0000256" key="7">
    <source>
        <dbReference type="ARBA" id="ARBA00022989"/>
    </source>
</evidence>
<feature type="transmembrane region" description="Helical" evidence="12">
    <location>
        <begin position="52"/>
        <end position="77"/>
    </location>
</feature>
<gene>
    <name evidence="13" type="ORF">SDC9_83807</name>
</gene>
<organism evidence="13">
    <name type="scientific">bioreactor metagenome</name>
    <dbReference type="NCBI Taxonomy" id="1076179"/>
    <lineage>
        <taxon>unclassified sequences</taxon>
        <taxon>metagenomes</taxon>
        <taxon>ecological metagenomes</taxon>
    </lineage>
</organism>
<keyword evidence="2" id="KW-1003">Cell membrane</keyword>
<keyword evidence="3" id="KW-0444">Lipid biosynthesis</keyword>
<keyword evidence="8" id="KW-0443">Lipid metabolism</keyword>
<evidence type="ECO:0000256" key="11">
    <source>
        <dbReference type="ARBA" id="ARBA00023264"/>
    </source>
</evidence>
<feature type="transmembrane region" description="Helical" evidence="12">
    <location>
        <begin position="209"/>
        <end position="230"/>
    </location>
</feature>
<evidence type="ECO:0000256" key="6">
    <source>
        <dbReference type="ARBA" id="ARBA00022695"/>
    </source>
</evidence>
<accession>A0A644Z8I9</accession>
<dbReference type="PANTHER" id="PTHR46382">
    <property type="entry name" value="PHOSPHATIDATE CYTIDYLYLTRANSFERASE"/>
    <property type="match status" value="1"/>
</dbReference>
<evidence type="ECO:0000256" key="9">
    <source>
        <dbReference type="ARBA" id="ARBA00023136"/>
    </source>
</evidence>
<evidence type="ECO:0000256" key="3">
    <source>
        <dbReference type="ARBA" id="ARBA00022516"/>
    </source>
</evidence>
<evidence type="ECO:0000256" key="8">
    <source>
        <dbReference type="ARBA" id="ARBA00023098"/>
    </source>
</evidence>
<dbReference type="GO" id="GO:0005886">
    <property type="term" value="C:plasma membrane"/>
    <property type="evidence" value="ECO:0007669"/>
    <property type="project" value="UniProtKB-SubCell"/>
</dbReference>
<feature type="transmembrane region" description="Helical" evidence="12">
    <location>
        <begin position="112"/>
        <end position="131"/>
    </location>
</feature>
<feature type="transmembrane region" description="Helical" evidence="12">
    <location>
        <begin position="183"/>
        <end position="203"/>
    </location>
</feature>
<evidence type="ECO:0000256" key="2">
    <source>
        <dbReference type="ARBA" id="ARBA00022475"/>
    </source>
</evidence>
<name>A0A644Z8I9_9ZZZZ</name>
<dbReference type="GO" id="GO:0004605">
    <property type="term" value="F:phosphatidate cytidylyltransferase activity"/>
    <property type="evidence" value="ECO:0007669"/>
    <property type="project" value="TreeGrafter"/>
</dbReference>
<evidence type="ECO:0000256" key="5">
    <source>
        <dbReference type="ARBA" id="ARBA00022692"/>
    </source>
</evidence>
<reference evidence="13" key="1">
    <citation type="submission" date="2019-08" db="EMBL/GenBank/DDBJ databases">
        <authorList>
            <person name="Kucharzyk K."/>
            <person name="Murdoch R.W."/>
            <person name="Higgins S."/>
            <person name="Loffler F."/>
        </authorList>
    </citation>
    <scope>NUCLEOTIDE SEQUENCE</scope>
</reference>
<feature type="transmembrane region" description="Helical" evidence="12">
    <location>
        <begin position="143"/>
        <end position="162"/>
    </location>
</feature>
<feature type="transmembrane region" description="Helical" evidence="12">
    <location>
        <begin position="83"/>
        <end position="100"/>
    </location>
</feature>
<evidence type="ECO:0000256" key="10">
    <source>
        <dbReference type="ARBA" id="ARBA00023209"/>
    </source>
</evidence>
<dbReference type="PANTHER" id="PTHR46382:SF1">
    <property type="entry name" value="PHOSPHATIDATE CYTIDYLYLTRANSFERASE"/>
    <property type="match status" value="1"/>
</dbReference>
<evidence type="ECO:0000313" key="13">
    <source>
        <dbReference type="EMBL" id="MPM37200.1"/>
    </source>
</evidence>
<dbReference type="GO" id="GO:0016024">
    <property type="term" value="P:CDP-diacylglycerol biosynthetic process"/>
    <property type="evidence" value="ECO:0007669"/>
    <property type="project" value="TreeGrafter"/>
</dbReference>
<evidence type="ECO:0000256" key="4">
    <source>
        <dbReference type="ARBA" id="ARBA00022679"/>
    </source>
</evidence>
<evidence type="ECO:0000256" key="12">
    <source>
        <dbReference type="SAM" id="Phobius"/>
    </source>
</evidence>
<dbReference type="AlphaFoldDB" id="A0A644Z8I9"/>
<dbReference type="Pfam" id="PF01148">
    <property type="entry name" value="CTP_transf_1"/>
    <property type="match status" value="1"/>
</dbReference>
<keyword evidence="4" id="KW-0808">Transferase</keyword>
<feature type="transmembrane region" description="Helical" evidence="12">
    <location>
        <begin position="12"/>
        <end position="40"/>
    </location>
</feature>
<comment type="caution">
    <text evidence="13">The sequence shown here is derived from an EMBL/GenBank/DDBJ whole genome shotgun (WGS) entry which is preliminary data.</text>
</comment>
<dbReference type="EMBL" id="VSSQ01007862">
    <property type="protein sequence ID" value="MPM37200.1"/>
    <property type="molecule type" value="Genomic_DNA"/>
</dbReference>
<sequence length="277" mass="30275">MNNTIKRSLSGLVFLAIMTGGLLWNPVIFALLMVFCIVVMMSEFLTISTGKFLNIPSILSILTGVTLFSSIFLFKGYGFDSGILFASLIPAAAMGASFLYNKEIKSAYTSTGFHYSAILYVALPFALMNFVVFDNSNTFEPKLLLAMFILLWSSDVGAYVFGMTIGQKYGKKLFPSISPKKSWAGFWGGITSTLLAGYIIYYLDFTSISLIHIIAISLIINILGVLGDLVESQFKRNFGVKDSGNIMPGHGGLLDRFDGALLSFPVALAYLKLFALI</sequence>
<keyword evidence="10" id="KW-0594">Phospholipid biosynthesis</keyword>
<keyword evidence="9 12" id="KW-0472">Membrane</keyword>